<dbReference type="GeneID" id="64766933"/>
<proteinExistence type="predicted"/>
<name>A0A514DDK5_9CAUD</name>
<gene>
    <name evidence="2" type="primary">9</name>
    <name evidence="2" type="ORF">SEA_PHRAPPUCCINO_9</name>
</gene>
<evidence type="ECO:0000313" key="3">
    <source>
        <dbReference type="Proteomes" id="UP000316777"/>
    </source>
</evidence>
<keyword evidence="3" id="KW-1185">Reference proteome</keyword>
<sequence>MTLTTEQRAGVGCISTSSERTDQLSADNNDALVSDADFAEIEAFANDSALVSA</sequence>
<reference evidence="2 3" key="1">
    <citation type="submission" date="2019-05" db="EMBL/GenBank/DDBJ databases">
        <authorList>
            <person name="Pope W.H."/>
            <person name="Garlena R.A."/>
            <person name="Russell D.A."/>
            <person name="Jacobs-Sera D."/>
            <person name="Hatfull G.F."/>
        </authorList>
    </citation>
    <scope>NUCLEOTIDE SEQUENCE [LARGE SCALE GENOMIC DNA]</scope>
</reference>
<dbReference type="KEGG" id="vg:64766933"/>
<dbReference type="EMBL" id="MK937592">
    <property type="protein sequence ID" value="QDH91687.1"/>
    <property type="molecule type" value="Genomic_DNA"/>
</dbReference>
<accession>A0A514DDK5</accession>
<evidence type="ECO:0000256" key="1">
    <source>
        <dbReference type="SAM" id="MobiDB-lite"/>
    </source>
</evidence>
<evidence type="ECO:0000313" key="2">
    <source>
        <dbReference type="EMBL" id="QDH91687.1"/>
    </source>
</evidence>
<dbReference type="RefSeq" id="YP_010059698.1">
    <property type="nucleotide sequence ID" value="NC_054727.1"/>
</dbReference>
<dbReference type="Proteomes" id="UP000316777">
    <property type="component" value="Segment"/>
</dbReference>
<organism evidence="2 3">
    <name type="scientific">Mycobacterium phage Phrappuccino</name>
    <dbReference type="NCBI Taxonomy" id="2591223"/>
    <lineage>
        <taxon>Viruses</taxon>
        <taxon>Duplodnaviria</taxon>
        <taxon>Heunggongvirae</taxon>
        <taxon>Uroviricota</taxon>
        <taxon>Caudoviricetes</taxon>
        <taxon>Phrappuccinovirus</taxon>
        <taxon>Phrappuccinovirus phrappuccino</taxon>
        <taxon>Phreappuccinovirus Phrappuccino</taxon>
    </lineage>
</organism>
<feature type="region of interest" description="Disordered" evidence="1">
    <location>
        <begin position="1"/>
        <end position="22"/>
    </location>
</feature>
<protein>
    <submittedName>
        <fullName evidence="2">Uncharacterized protein</fullName>
    </submittedName>
</protein>